<accession>A0ABQ2TP91</accession>
<dbReference type="RefSeq" id="WP_199889902.1">
    <property type="nucleotide sequence ID" value="NZ_BMSZ01000034.1"/>
</dbReference>
<comment type="caution">
    <text evidence="1">The sequence shown here is derived from an EMBL/GenBank/DDBJ whole genome shotgun (WGS) entry which is preliminary data.</text>
</comment>
<reference evidence="2" key="1">
    <citation type="journal article" date="2019" name="Int. J. Syst. Evol. Microbiol.">
        <title>The Global Catalogue of Microorganisms (GCM) 10K type strain sequencing project: providing services to taxonomists for standard genome sequencing and annotation.</title>
        <authorList>
            <consortium name="The Broad Institute Genomics Platform"/>
            <consortium name="The Broad Institute Genome Sequencing Center for Infectious Disease"/>
            <person name="Wu L."/>
            <person name="Ma J."/>
        </authorList>
    </citation>
    <scope>NUCLEOTIDE SEQUENCE [LARGE SCALE GENOMIC DNA]</scope>
    <source>
        <strain evidence="2">JCM 4350</strain>
    </source>
</reference>
<organism evidence="1 2">
    <name type="scientific">Streptomyces badius</name>
    <dbReference type="NCBI Taxonomy" id="1941"/>
    <lineage>
        <taxon>Bacteria</taxon>
        <taxon>Bacillati</taxon>
        <taxon>Actinomycetota</taxon>
        <taxon>Actinomycetes</taxon>
        <taxon>Kitasatosporales</taxon>
        <taxon>Streptomycetaceae</taxon>
        <taxon>Streptomyces</taxon>
    </lineage>
</organism>
<name>A0ABQ2TP91_STRBA</name>
<evidence type="ECO:0008006" key="3">
    <source>
        <dbReference type="Google" id="ProtNLM"/>
    </source>
</evidence>
<dbReference type="EMBL" id="BMSZ01000034">
    <property type="protein sequence ID" value="GGS83223.1"/>
    <property type="molecule type" value="Genomic_DNA"/>
</dbReference>
<evidence type="ECO:0000313" key="1">
    <source>
        <dbReference type="EMBL" id="GGS83223.1"/>
    </source>
</evidence>
<keyword evidence="2" id="KW-1185">Reference proteome</keyword>
<protein>
    <recommendedName>
        <fullName evidence="3">DUF4189 domain-containing protein</fullName>
    </recommendedName>
</protein>
<dbReference type="Proteomes" id="UP000659767">
    <property type="component" value="Unassembled WGS sequence"/>
</dbReference>
<proteinExistence type="predicted"/>
<evidence type="ECO:0000313" key="2">
    <source>
        <dbReference type="Proteomes" id="UP000659767"/>
    </source>
</evidence>
<sequence length="67" mass="7389">MAARPLDCNKVWSGLKFAKGVNDGWVQHAAKAIRDKCLDSGNPVMRGHWNTCNSGDYQSFIPLPVTD</sequence>
<gene>
    <name evidence="1" type="ORF">GCM10010253_67250</name>
</gene>